<comment type="caution">
    <text evidence="1">The sequence shown here is derived from an EMBL/GenBank/DDBJ whole genome shotgun (WGS) entry which is preliminary data.</text>
</comment>
<dbReference type="AlphaFoldDB" id="A0A0F8ZTL2"/>
<reference evidence="1" key="1">
    <citation type="journal article" date="2015" name="Nature">
        <title>Complex archaea that bridge the gap between prokaryotes and eukaryotes.</title>
        <authorList>
            <person name="Spang A."/>
            <person name="Saw J.H."/>
            <person name="Jorgensen S.L."/>
            <person name="Zaremba-Niedzwiedzka K."/>
            <person name="Martijn J."/>
            <person name="Lind A.E."/>
            <person name="van Eijk R."/>
            <person name="Schleper C."/>
            <person name="Guy L."/>
            <person name="Ettema T.J."/>
        </authorList>
    </citation>
    <scope>NUCLEOTIDE SEQUENCE</scope>
</reference>
<dbReference type="EMBL" id="LAZR01046177">
    <property type="protein sequence ID" value="KKK97148.1"/>
    <property type="molecule type" value="Genomic_DNA"/>
</dbReference>
<proteinExistence type="predicted"/>
<accession>A0A0F8ZTL2</accession>
<organism evidence="1">
    <name type="scientific">marine sediment metagenome</name>
    <dbReference type="NCBI Taxonomy" id="412755"/>
    <lineage>
        <taxon>unclassified sequences</taxon>
        <taxon>metagenomes</taxon>
        <taxon>ecological metagenomes</taxon>
    </lineage>
</organism>
<protein>
    <submittedName>
        <fullName evidence="1">Uncharacterized protein</fullName>
    </submittedName>
</protein>
<name>A0A0F8ZTL2_9ZZZZ</name>
<sequence>MPKAYTEHLQKGDTPVGTNVDIIASGYETTCPRCKALCILIEVPYEGEGVTCPECGSIFTTGLPEHAYG</sequence>
<gene>
    <name evidence="1" type="ORF">LCGC14_2655630</name>
</gene>
<evidence type="ECO:0000313" key="1">
    <source>
        <dbReference type="EMBL" id="KKK97148.1"/>
    </source>
</evidence>